<dbReference type="GO" id="GO:0003677">
    <property type="term" value="F:DNA binding"/>
    <property type="evidence" value="ECO:0007669"/>
    <property type="project" value="UniProtKB-KW"/>
</dbReference>
<dbReference type="EMBL" id="SJPI01000002">
    <property type="protein sequence ID" value="TWT50312.1"/>
    <property type="molecule type" value="Genomic_DNA"/>
</dbReference>
<evidence type="ECO:0000313" key="6">
    <source>
        <dbReference type="Proteomes" id="UP000316598"/>
    </source>
</evidence>
<name>A0A5C5WKC4_9BACT</name>
<accession>A0A5C5WKC4</accession>
<dbReference type="InterPro" id="IPR000792">
    <property type="entry name" value="Tscrpt_reg_LuxR_C"/>
</dbReference>
<reference evidence="5 6" key="1">
    <citation type="submission" date="2019-02" db="EMBL/GenBank/DDBJ databases">
        <title>Deep-cultivation of Planctomycetes and their phenomic and genomic characterization uncovers novel biology.</title>
        <authorList>
            <person name="Wiegand S."/>
            <person name="Jogler M."/>
            <person name="Boedeker C."/>
            <person name="Pinto D."/>
            <person name="Vollmers J."/>
            <person name="Rivas-Marin E."/>
            <person name="Kohn T."/>
            <person name="Peeters S.H."/>
            <person name="Heuer A."/>
            <person name="Rast P."/>
            <person name="Oberbeckmann S."/>
            <person name="Bunk B."/>
            <person name="Jeske O."/>
            <person name="Meyerdierks A."/>
            <person name="Storesund J.E."/>
            <person name="Kallscheuer N."/>
            <person name="Luecker S."/>
            <person name="Lage O.M."/>
            <person name="Pohl T."/>
            <person name="Merkel B.J."/>
            <person name="Hornburger P."/>
            <person name="Mueller R.-W."/>
            <person name="Bruemmer F."/>
            <person name="Labrenz M."/>
            <person name="Spormann A.M."/>
            <person name="Op Den Camp H."/>
            <person name="Overmann J."/>
            <person name="Amann R."/>
            <person name="Jetten M.S.M."/>
            <person name="Mascher T."/>
            <person name="Medema M.H."/>
            <person name="Devos D.P."/>
            <person name="Kaster A.-K."/>
            <person name="Ovreas L."/>
            <person name="Rohde M."/>
            <person name="Galperin M.Y."/>
            <person name="Jogler C."/>
        </authorList>
    </citation>
    <scope>NUCLEOTIDE SEQUENCE [LARGE SCALE GENOMIC DNA]</scope>
    <source>
        <strain evidence="5 6">Pla22</strain>
    </source>
</reference>
<keyword evidence="3" id="KW-0804">Transcription</keyword>
<comment type="caution">
    <text evidence="5">The sequence shown here is derived from an EMBL/GenBank/DDBJ whole genome shotgun (WGS) entry which is preliminary data.</text>
</comment>
<protein>
    <submittedName>
        <fullName evidence="5">Transcriptional regulatory protein TdiR</fullName>
    </submittedName>
</protein>
<dbReference type="PROSITE" id="PS50043">
    <property type="entry name" value="HTH_LUXR_2"/>
    <property type="match status" value="1"/>
</dbReference>
<dbReference type="Gene3D" id="3.40.50.2300">
    <property type="match status" value="1"/>
</dbReference>
<evidence type="ECO:0000259" key="4">
    <source>
        <dbReference type="PROSITE" id="PS50043"/>
    </source>
</evidence>
<evidence type="ECO:0000313" key="5">
    <source>
        <dbReference type="EMBL" id="TWT50312.1"/>
    </source>
</evidence>
<dbReference type="GO" id="GO:0006355">
    <property type="term" value="P:regulation of DNA-templated transcription"/>
    <property type="evidence" value="ECO:0007669"/>
    <property type="project" value="InterPro"/>
</dbReference>
<dbReference type="PANTHER" id="PTHR44688:SF16">
    <property type="entry name" value="DNA-BINDING TRANSCRIPTIONAL ACTIVATOR DEVR_DOSR"/>
    <property type="match status" value="1"/>
</dbReference>
<feature type="domain" description="HTH luxR-type" evidence="4">
    <location>
        <begin position="147"/>
        <end position="212"/>
    </location>
</feature>
<keyword evidence="2" id="KW-0238">DNA-binding</keyword>
<dbReference type="Proteomes" id="UP000316598">
    <property type="component" value="Unassembled WGS sequence"/>
</dbReference>
<evidence type="ECO:0000256" key="3">
    <source>
        <dbReference type="ARBA" id="ARBA00023163"/>
    </source>
</evidence>
<evidence type="ECO:0000256" key="1">
    <source>
        <dbReference type="ARBA" id="ARBA00023015"/>
    </source>
</evidence>
<dbReference type="PANTHER" id="PTHR44688">
    <property type="entry name" value="DNA-BINDING TRANSCRIPTIONAL ACTIVATOR DEVR_DOSR"/>
    <property type="match status" value="1"/>
</dbReference>
<proteinExistence type="predicted"/>
<dbReference type="AlphaFoldDB" id="A0A5C5WKC4"/>
<gene>
    <name evidence="5" type="primary">tdiR_2</name>
    <name evidence="5" type="ORF">Pla22_30540</name>
</gene>
<dbReference type="InterPro" id="IPR016032">
    <property type="entry name" value="Sig_transdc_resp-reg_C-effctor"/>
</dbReference>
<sequence length="242" mass="27199">MSLHSPSRPLLTLFLIGRSLEDQQAYASLADRAEAKMRSFEYPEQWFAQETVRRPCCVILKNDLSPNAVREFLRTTRKRNLNAPVILTSSTSEPQTVLDLISTGAFAVSAPLNLDDMNLSSEFVALLKSAFAYDQCQFGFDQLLQSVSEAMSSLTPRQCEVLHQVTSGMQTKDIAELHGVSKRLIEAERSELLKRFSVTSTPELTQLMGQYHVLNLQRLRAQSLYTPCDRVAHPAIAQRSCF</sequence>
<dbReference type="OrthoDB" id="254625at2"/>
<dbReference type="SUPFAM" id="SSF46894">
    <property type="entry name" value="C-terminal effector domain of the bipartite response regulators"/>
    <property type="match status" value="1"/>
</dbReference>
<keyword evidence="1" id="KW-0805">Transcription regulation</keyword>
<keyword evidence="6" id="KW-1185">Reference proteome</keyword>
<evidence type="ECO:0000256" key="2">
    <source>
        <dbReference type="ARBA" id="ARBA00023125"/>
    </source>
</evidence>
<dbReference type="Pfam" id="PF00196">
    <property type="entry name" value="GerE"/>
    <property type="match status" value="1"/>
</dbReference>
<dbReference type="RefSeq" id="WP_146515568.1">
    <property type="nucleotide sequence ID" value="NZ_SJPI01000002.1"/>
</dbReference>
<dbReference type="SMART" id="SM00421">
    <property type="entry name" value="HTH_LUXR"/>
    <property type="match status" value="1"/>
</dbReference>
<organism evidence="5 6">
    <name type="scientific">Rubripirellula amarantea</name>
    <dbReference type="NCBI Taxonomy" id="2527999"/>
    <lineage>
        <taxon>Bacteria</taxon>
        <taxon>Pseudomonadati</taxon>
        <taxon>Planctomycetota</taxon>
        <taxon>Planctomycetia</taxon>
        <taxon>Pirellulales</taxon>
        <taxon>Pirellulaceae</taxon>
        <taxon>Rubripirellula</taxon>
    </lineage>
</organism>